<evidence type="ECO:0000313" key="1">
    <source>
        <dbReference type="EMBL" id="MBW0567405.1"/>
    </source>
</evidence>
<dbReference type="AlphaFoldDB" id="A0A9Q3JPX0"/>
<dbReference type="OrthoDB" id="6767962at2759"/>
<dbReference type="PANTHER" id="PTHR11439">
    <property type="entry name" value="GAG-POL-RELATED RETROTRANSPOSON"/>
    <property type="match status" value="1"/>
</dbReference>
<name>A0A9Q3JPX0_9BASI</name>
<comment type="caution">
    <text evidence="1">The sequence shown here is derived from an EMBL/GenBank/DDBJ whole genome shotgun (WGS) entry which is preliminary data.</text>
</comment>
<dbReference type="Proteomes" id="UP000765509">
    <property type="component" value="Unassembled WGS sequence"/>
</dbReference>
<reference evidence="1" key="1">
    <citation type="submission" date="2021-03" db="EMBL/GenBank/DDBJ databases">
        <title>Draft genome sequence of rust myrtle Austropuccinia psidii MF-1, a brazilian biotype.</title>
        <authorList>
            <person name="Quecine M.C."/>
            <person name="Pachon D.M.R."/>
            <person name="Bonatelli M.L."/>
            <person name="Correr F.H."/>
            <person name="Franceschini L.M."/>
            <person name="Leite T.F."/>
            <person name="Margarido G.R.A."/>
            <person name="Almeida C.A."/>
            <person name="Ferrarezi J.A."/>
            <person name="Labate C.A."/>
        </authorList>
    </citation>
    <scope>NUCLEOTIDE SEQUENCE</scope>
    <source>
        <strain evidence="1">MF-1</strain>
    </source>
</reference>
<accession>A0A9Q3JPX0</accession>
<sequence>MNPAELIDKLTNLLPIRITANSPLPQNCKLLSNLSKEKDREYLKRIGMLLYIVEGTRPDISYVVNYLAQFSIGTNSSHWEALEHLIGYLRNTNNMSFKISRNEEFDNLKC</sequence>
<organism evidence="1 2">
    <name type="scientific">Austropuccinia psidii MF-1</name>
    <dbReference type="NCBI Taxonomy" id="1389203"/>
    <lineage>
        <taxon>Eukaryota</taxon>
        <taxon>Fungi</taxon>
        <taxon>Dikarya</taxon>
        <taxon>Basidiomycota</taxon>
        <taxon>Pucciniomycotina</taxon>
        <taxon>Pucciniomycetes</taxon>
        <taxon>Pucciniales</taxon>
        <taxon>Sphaerophragmiaceae</taxon>
        <taxon>Austropuccinia</taxon>
    </lineage>
</organism>
<keyword evidence="2" id="KW-1185">Reference proteome</keyword>
<evidence type="ECO:0008006" key="3">
    <source>
        <dbReference type="Google" id="ProtNLM"/>
    </source>
</evidence>
<dbReference type="PANTHER" id="PTHR11439:SF463">
    <property type="entry name" value="REVERSE TRANSCRIPTASE TY1_COPIA-TYPE DOMAIN-CONTAINING PROTEIN"/>
    <property type="match status" value="1"/>
</dbReference>
<evidence type="ECO:0000313" key="2">
    <source>
        <dbReference type="Proteomes" id="UP000765509"/>
    </source>
</evidence>
<dbReference type="EMBL" id="AVOT02080807">
    <property type="protein sequence ID" value="MBW0567405.1"/>
    <property type="molecule type" value="Genomic_DNA"/>
</dbReference>
<proteinExistence type="predicted"/>
<protein>
    <recommendedName>
        <fullName evidence="3">Reverse transcriptase Ty1/copia-type domain-containing protein</fullName>
    </recommendedName>
</protein>
<gene>
    <name evidence="1" type="ORF">O181_107120</name>
</gene>